<evidence type="ECO:0000259" key="1">
    <source>
        <dbReference type="PROSITE" id="PS50181"/>
    </source>
</evidence>
<dbReference type="InterPro" id="IPR036047">
    <property type="entry name" value="F-box-like_dom_sf"/>
</dbReference>
<name>A0A0R3RQM3_9BILA</name>
<dbReference type="WBParaSite" id="EEL_0000398801-mRNA-1">
    <property type="protein sequence ID" value="EEL_0000398801-mRNA-1"/>
    <property type="gene ID" value="EEL_0000398801"/>
</dbReference>
<accession>A0A0R3RQM3</accession>
<sequence>MFERCQYCPGSLYLNHSARLIRGTCELPVKIMLELISWSKNRPETTSRNLSFIEKMPNEILVKIFQYCDDADFANLRLQCTRFDQVTAFMLITTCGILLAKRYQQRLVTCLTITYNASNDTFVLATFKKSHSNKQNSIEVSRANVLRGCYHNLRYCFRRFRVLGLQFSNLFLCSRTLRYFCDLLTCCAALEPKTLRLYDCYVADLQHDALMRLMNLCSKYLIVLSFINLAGVRPSLFQDDLFQTINRRTLYVLMIQAIDFHISVPTIEQQLPLSDSILLCLPSTMRKIKLEKCQNITAEGICDYIERYFNSNEHIIKVHHRSTEMVFRQCKQLTTAAFEKAAQLRHICIDGQDPDGEYIMNWVKRRQYHLRHINRKKLIAIEIDSHQLITRSGLSSPITIEELSRNSMHSVQFLSICHLHSSAAEQILTPAINSARMARKWNREQDYNMVRTDKRYPKALEEPSVFLQPIIKTASIIRRVSYTSHIPNRFSFPR</sequence>
<dbReference type="Proteomes" id="UP000050640">
    <property type="component" value="Unplaced"/>
</dbReference>
<protein>
    <submittedName>
        <fullName evidence="3">F-box domain-containing protein</fullName>
    </submittedName>
</protein>
<dbReference type="InterPro" id="IPR001810">
    <property type="entry name" value="F-box_dom"/>
</dbReference>
<evidence type="ECO:0000313" key="2">
    <source>
        <dbReference type="Proteomes" id="UP000050640"/>
    </source>
</evidence>
<dbReference type="SUPFAM" id="SSF81383">
    <property type="entry name" value="F-box domain"/>
    <property type="match status" value="1"/>
</dbReference>
<organism evidence="2 3">
    <name type="scientific">Elaeophora elaphi</name>
    <dbReference type="NCBI Taxonomy" id="1147741"/>
    <lineage>
        <taxon>Eukaryota</taxon>
        <taxon>Metazoa</taxon>
        <taxon>Ecdysozoa</taxon>
        <taxon>Nematoda</taxon>
        <taxon>Chromadorea</taxon>
        <taxon>Rhabditida</taxon>
        <taxon>Spirurina</taxon>
        <taxon>Spiruromorpha</taxon>
        <taxon>Filarioidea</taxon>
        <taxon>Onchocercidae</taxon>
        <taxon>Elaeophora</taxon>
    </lineage>
</organism>
<dbReference type="AlphaFoldDB" id="A0A0R3RQM3"/>
<dbReference type="PROSITE" id="PS50181">
    <property type="entry name" value="FBOX"/>
    <property type="match status" value="1"/>
</dbReference>
<keyword evidence="2" id="KW-1185">Reference proteome</keyword>
<dbReference type="Pfam" id="PF12937">
    <property type="entry name" value="F-box-like"/>
    <property type="match status" value="1"/>
</dbReference>
<reference evidence="3" key="1">
    <citation type="submission" date="2017-02" db="UniProtKB">
        <authorList>
            <consortium name="WormBaseParasite"/>
        </authorList>
    </citation>
    <scope>IDENTIFICATION</scope>
</reference>
<feature type="domain" description="F-box" evidence="1">
    <location>
        <begin position="50"/>
        <end position="86"/>
    </location>
</feature>
<evidence type="ECO:0000313" key="3">
    <source>
        <dbReference type="WBParaSite" id="EEL_0000398801-mRNA-1"/>
    </source>
</evidence>
<proteinExistence type="predicted"/>